<evidence type="ECO:0000313" key="6">
    <source>
        <dbReference type="EMBL" id="PMD64552.1"/>
    </source>
</evidence>
<feature type="transmembrane region" description="Helical" evidence="5">
    <location>
        <begin position="411"/>
        <end position="434"/>
    </location>
</feature>
<dbReference type="GeneID" id="36594527"/>
<keyword evidence="3 5" id="KW-1133">Transmembrane helix</keyword>
<dbReference type="EMBL" id="KZ613749">
    <property type="protein sequence ID" value="PMD64552.1"/>
    <property type="molecule type" value="Genomic_DNA"/>
</dbReference>
<organism evidence="6 7">
    <name type="scientific">Hyaloscypha bicolor E</name>
    <dbReference type="NCBI Taxonomy" id="1095630"/>
    <lineage>
        <taxon>Eukaryota</taxon>
        <taxon>Fungi</taxon>
        <taxon>Dikarya</taxon>
        <taxon>Ascomycota</taxon>
        <taxon>Pezizomycotina</taxon>
        <taxon>Leotiomycetes</taxon>
        <taxon>Helotiales</taxon>
        <taxon>Hyaloscyphaceae</taxon>
        <taxon>Hyaloscypha</taxon>
        <taxon>Hyaloscypha bicolor</taxon>
    </lineage>
</organism>
<dbReference type="STRING" id="1095630.A0A2J6TNG6"/>
<comment type="subcellular location">
    <subcellularLocation>
        <location evidence="1">Membrane</location>
        <topology evidence="1">Multi-pass membrane protein</topology>
    </subcellularLocation>
</comment>
<dbReference type="AlphaFoldDB" id="A0A2J6TNG6"/>
<sequence>MGDRHQACFDSLTFGVHTTIGYFDLSAPANPEKTLGNKAVKEGSTSGNWIHDHELEGKLEQLSLISGCRGPIDNGDKEETTKPQIVFLAAYGLPMNRDLAIRKGHFVSIMDTCCFPKEFYEALCEKTGHFAHFISFMDDESPGWISVVVKTPHSEANFSFVLRIRISDRSTVCLLMIQDDQMLDAVVHRLYARKRMLQEAPLQILSILCEEYGCRNELWREELDMSIVGLEQRIVKIGFDIKSFDEGISTDESLTRWLHKTNTNLTWLDCTTNFELNLLKFSKETIELYETIRHEQDLTMLPRRCRTLIECEINSLMNSCSNRQYHGSRLQDRTKVQIAILSSQISQRDSRINLSTARASKNIARSTLQDGRAMKTIAVLGLLFLPATFIASIYGAGIVDLRSDSIAVPRLWWTYAIASVALTLLVLIIWAVYIHYTNRKSVSKDLEELEKAEKAEKLA</sequence>
<dbReference type="GO" id="GO:0016020">
    <property type="term" value="C:membrane"/>
    <property type="evidence" value="ECO:0007669"/>
    <property type="project" value="UniProtKB-SubCell"/>
</dbReference>
<protein>
    <recommendedName>
        <fullName evidence="8">Cora-domain-containing protein</fullName>
    </recommendedName>
</protein>
<gene>
    <name evidence="6" type="ORF">K444DRAFT_660338</name>
</gene>
<dbReference type="Proteomes" id="UP000235371">
    <property type="component" value="Unassembled WGS sequence"/>
</dbReference>
<dbReference type="SUPFAM" id="SSF144083">
    <property type="entry name" value="Magnesium transport protein CorA, transmembrane region"/>
    <property type="match status" value="1"/>
</dbReference>
<evidence type="ECO:0000256" key="1">
    <source>
        <dbReference type="ARBA" id="ARBA00004141"/>
    </source>
</evidence>
<dbReference type="OrthoDB" id="3535622at2759"/>
<reference evidence="6 7" key="1">
    <citation type="submission" date="2016-04" db="EMBL/GenBank/DDBJ databases">
        <title>A degradative enzymes factory behind the ericoid mycorrhizal symbiosis.</title>
        <authorList>
            <consortium name="DOE Joint Genome Institute"/>
            <person name="Martino E."/>
            <person name="Morin E."/>
            <person name="Grelet G."/>
            <person name="Kuo A."/>
            <person name="Kohler A."/>
            <person name="Daghino S."/>
            <person name="Barry K."/>
            <person name="Choi C."/>
            <person name="Cichocki N."/>
            <person name="Clum A."/>
            <person name="Copeland A."/>
            <person name="Hainaut M."/>
            <person name="Haridas S."/>
            <person name="Labutti K."/>
            <person name="Lindquist E."/>
            <person name="Lipzen A."/>
            <person name="Khouja H.-R."/>
            <person name="Murat C."/>
            <person name="Ohm R."/>
            <person name="Olson A."/>
            <person name="Spatafora J."/>
            <person name="Veneault-Fourrey C."/>
            <person name="Henrissat B."/>
            <person name="Grigoriev I."/>
            <person name="Martin F."/>
            <person name="Perotto S."/>
        </authorList>
    </citation>
    <scope>NUCLEOTIDE SEQUENCE [LARGE SCALE GENOMIC DNA]</scope>
    <source>
        <strain evidence="6 7">E</strain>
    </source>
</reference>
<dbReference type="Pfam" id="PF01544">
    <property type="entry name" value="CorA"/>
    <property type="match status" value="1"/>
</dbReference>
<proteinExistence type="predicted"/>
<feature type="transmembrane region" description="Helical" evidence="5">
    <location>
        <begin position="377"/>
        <end position="399"/>
    </location>
</feature>
<accession>A0A2J6TNG6</accession>
<evidence type="ECO:0000256" key="5">
    <source>
        <dbReference type="SAM" id="Phobius"/>
    </source>
</evidence>
<evidence type="ECO:0000256" key="2">
    <source>
        <dbReference type="ARBA" id="ARBA00022692"/>
    </source>
</evidence>
<dbReference type="InterPro" id="IPR002523">
    <property type="entry name" value="MgTranspt_CorA/ZnTranspt_ZntB"/>
</dbReference>
<dbReference type="GO" id="GO:0046873">
    <property type="term" value="F:metal ion transmembrane transporter activity"/>
    <property type="evidence" value="ECO:0007669"/>
    <property type="project" value="InterPro"/>
</dbReference>
<keyword evidence="4 5" id="KW-0472">Membrane</keyword>
<name>A0A2J6TNG6_9HELO</name>
<evidence type="ECO:0000313" key="7">
    <source>
        <dbReference type="Proteomes" id="UP000235371"/>
    </source>
</evidence>
<dbReference type="Gene3D" id="1.20.58.340">
    <property type="entry name" value="Magnesium transport protein CorA, transmembrane region"/>
    <property type="match status" value="1"/>
</dbReference>
<dbReference type="InParanoid" id="A0A2J6TNG6"/>
<evidence type="ECO:0000256" key="3">
    <source>
        <dbReference type="ARBA" id="ARBA00022989"/>
    </source>
</evidence>
<dbReference type="InterPro" id="IPR045863">
    <property type="entry name" value="CorA_TM1_TM2"/>
</dbReference>
<dbReference type="RefSeq" id="XP_024741456.1">
    <property type="nucleotide sequence ID" value="XM_024886450.1"/>
</dbReference>
<keyword evidence="2 5" id="KW-0812">Transmembrane</keyword>
<evidence type="ECO:0008006" key="8">
    <source>
        <dbReference type="Google" id="ProtNLM"/>
    </source>
</evidence>
<keyword evidence="7" id="KW-1185">Reference proteome</keyword>
<evidence type="ECO:0000256" key="4">
    <source>
        <dbReference type="ARBA" id="ARBA00023136"/>
    </source>
</evidence>